<dbReference type="CDD" id="cd22971">
    <property type="entry name" value="DD_RIIAD1"/>
    <property type="match status" value="1"/>
</dbReference>
<evidence type="ECO:0000256" key="1">
    <source>
        <dbReference type="SAM" id="MobiDB-lite"/>
    </source>
</evidence>
<dbReference type="Proteomes" id="UP001374579">
    <property type="component" value="Unassembled WGS sequence"/>
</dbReference>
<feature type="region of interest" description="Disordered" evidence="1">
    <location>
        <begin position="1"/>
        <end position="27"/>
    </location>
</feature>
<evidence type="ECO:0000313" key="3">
    <source>
        <dbReference type="Proteomes" id="UP001374579"/>
    </source>
</evidence>
<proteinExistence type="predicted"/>
<dbReference type="EMBL" id="JBAMIC010000001">
    <property type="protein sequence ID" value="KAK7115539.1"/>
    <property type="molecule type" value="Genomic_DNA"/>
</dbReference>
<sequence length="112" mass="13013">MAEQPKHKAPEGMESYDLGGDNDLGALSKKQQEELNKFKIKTRMENEKYLREHPEVECILAGFLGETLQKRPEDIREFAADYFTKPELPGVVQKQLEERQVLIKQNKILQKI</sequence>
<comment type="caution">
    <text evidence="2">The sequence shown here is derived from an EMBL/GenBank/DDBJ whole genome shotgun (WGS) entry which is preliminary data.</text>
</comment>
<organism evidence="2 3">
    <name type="scientific">Littorina saxatilis</name>
    <dbReference type="NCBI Taxonomy" id="31220"/>
    <lineage>
        <taxon>Eukaryota</taxon>
        <taxon>Metazoa</taxon>
        <taxon>Spiralia</taxon>
        <taxon>Lophotrochozoa</taxon>
        <taxon>Mollusca</taxon>
        <taxon>Gastropoda</taxon>
        <taxon>Caenogastropoda</taxon>
        <taxon>Littorinimorpha</taxon>
        <taxon>Littorinoidea</taxon>
        <taxon>Littorinidae</taxon>
        <taxon>Littorina</taxon>
    </lineage>
</organism>
<dbReference type="AlphaFoldDB" id="A0AAN9C2J4"/>
<name>A0AAN9C2J4_9CAEN</name>
<gene>
    <name evidence="2" type="ORF">V1264_001385</name>
</gene>
<dbReference type="PANTHER" id="PTHR15505">
    <property type="entry name" value="RIIA DOMAIN-CONTAINING PROTEIN 1"/>
    <property type="match status" value="1"/>
</dbReference>
<dbReference type="Gene3D" id="1.20.890.10">
    <property type="entry name" value="cAMP-dependent protein kinase regulatory subunit, dimerization-anchoring domain"/>
    <property type="match status" value="1"/>
</dbReference>
<feature type="compositionally biased region" description="Basic and acidic residues" evidence="1">
    <location>
        <begin position="1"/>
        <end position="11"/>
    </location>
</feature>
<dbReference type="InterPro" id="IPR059162">
    <property type="entry name" value="RIIAD1"/>
</dbReference>
<accession>A0AAN9C2J4</accession>
<reference evidence="2 3" key="1">
    <citation type="submission" date="2024-02" db="EMBL/GenBank/DDBJ databases">
        <title>Chromosome-scale genome assembly of the rough periwinkle Littorina saxatilis.</title>
        <authorList>
            <person name="De Jode A."/>
            <person name="Faria R."/>
            <person name="Formenti G."/>
            <person name="Sims Y."/>
            <person name="Smith T.P."/>
            <person name="Tracey A."/>
            <person name="Wood J.M.D."/>
            <person name="Zagrodzka Z.B."/>
            <person name="Johannesson K."/>
            <person name="Butlin R.K."/>
            <person name="Leder E.H."/>
        </authorList>
    </citation>
    <scope>NUCLEOTIDE SEQUENCE [LARGE SCALE GENOMIC DNA]</scope>
    <source>
        <strain evidence="2">Snail1</strain>
        <tissue evidence="2">Muscle</tissue>
    </source>
</reference>
<evidence type="ECO:0008006" key="4">
    <source>
        <dbReference type="Google" id="ProtNLM"/>
    </source>
</evidence>
<dbReference type="SUPFAM" id="SSF47391">
    <property type="entry name" value="Dimerization-anchoring domain of cAMP-dependent PK regulatory subunit"/>
    <property type="match status" value="1"/>
</dbReference>
<keyword evidence="3" id="KW-1185">Reference proteome</keyword>
<protein>
    <recommendedName>
        <fullName evidence="4">RIIa domain-containing protein 1</fullName>
    </recommendedName>
</protein>
<dbReference type="PANTHER" id="PTHR15505:SF4">
    <property type="entry name" value="RIIA DOMAIN-CONTAINING PROTEIN 1"/>
    <property type="match status" value="1"/>
</dbReference>
<evidence type="ECO:0000313" key="2">
    <source>
        <dbReference type="EMBL" id="KAK7115539.1"/>
    </source>
</evidence>